<protein>
    <submittedName>
        <fullName evidence="1">Uncharacterized protein</fullName>
    </submittedName>
</protein>
<dbReference type="Proteomes" id="UP000004828">
    <property type="component" value="Unassembled WGS sequence"/>
</dbReference>
<gene>
    <name evidence="1" type="ORF">ROSINTL182_09432</name>
</gene>
<comment type="caution">
    <text evidence="1">The sequence shown here is derived from an EMBL/GenBank/DDBJ whole genome shotgun (WGS) entry which is preliminary data.</text>
</comment>
<evidence type="ECO:0000313" key="1">
    <source>
        <dbReference type="EMBL" id="EEU98696.1"/>
    </source>
</evidence>
<dbReference type="EMBL" id="ABYJ02000298">
    <property type="protein sequence ID" value="EEU98696.1"/>
    <property type="molecule type" value="Genomic_DNA"/>
</dbReference>
<reference evidence="1 2" key="1">
    <citation type="submission" date="2009-08" db="EMBL/GenBank/DDBJ databases">
        <authorList>
            <person name="Weinstock G."/>
            <person name="Sodergren E."/>
            <person name="Clifton S."/>
            <person name="Fulton L."/>
            <person name="Fulton B."/>
            <person name="Courtney L."/>
            <person name="Fronick C."/>
            <person name="Harrison M."/>
            <person name="Strong C."/>
            <person name="Farmer C."/>
            <person name="Delahaunty K."/>
            <person name="Markovic C."/>
            <person name="Hall O."/>
            <person name="Minx P."/>
            <person name="Tomlinson C."/>
            <person name="Mitreva M."/>
            <person name="Nelson J."/>
            <person name="Hou S."/>
            <person name="Wollam A."/>
            <person name="Pepin K.H."/>
            <person name="Johnson M."/>
            <person name="Bhonagiri V."/>
            <person name="Nash W.E."/>
            <person name="Warren W."/>
            <person name="Chinwalla A."/>
            <person name="Mardis E.R."/>
            <person name="Wilson R.K."/>
        </authorList>
    </citation>
    <scope>NUCLEOTIDE SEQUENCE [LARGE SCALE GENOMIC DNA]</scope>
    <source>
        <strain evidence="1 2">L1-82</strain>
    </source>
</reference>
<proteinExistence type="predicted"/>
<name>C7GHL1_9FIRM</name>
<dbReference type="HOGENOM" id="CLU_3188533_0_0_9"/>
<accession>C7GHL1</accession>
<evidence type="ECO:0000313" key="2">
    <source>
        <dbReference type="Proteomes" id="UP000004828"/>
    </source>
</evidence>
<dbReference type="AlphaFoldDB" id="C7GHL1"/>
<organism evidence="1 2">
    <name type="scientific">Roseburia intestinalis L1-82</name>
    <dbReference type="NCBI Taxonomy" id="536231"/>
    <lineage>
        <taxon>Bacteria</taxon>
        <taxon>Bacillati</taxon>
        <taxon>Bacillota</taxon>
        <taxon>Clostridia</taxon>
        <taxon>Lachnospirales</taxon>
        <taxon>Lachnospiraceae</taxon>
        <taxon>Roseburia</taxon>
    </lineage>
</organism>
<sequence>MLCRKHWRHIAVAVAVVMELALVALDRQIIQQLCFRLDTPNFTWTL</sequence>